<evidence type="ECO:0000313" key="4">
    <source>
        <dbReference type="EMBL" id="EDP44468.1"/>
    </source>
</evidence>
<feature type="compositionally biased region" description="Polar residues" evidence="2">
    <location>
        <begin position="525"/>
        <end position="540"/>
    </location>
</feature>
<accession>A8PVT3</accession>
<comment type="caution">
    <text evidence="4">The sequence shown here is derived from an EMBL/GenBank/DDBJ whole genome shotgun (WGS) entry which is preliminary data.</text>
</comment>
<dbReference type="GO" id="GO:0005886">
    <property type="term" value="C:plasma membrane"/>
    <property type="evidence" value="ECO:0007669"/>
    <property type="project" value="TreeGrafter"/>
</dbReference>
<dbReference type="RefSeq" id="XP_001731682.1">
    <property type="nucleotide sequence ID" value="XM_001731630.1"/>
</dbReference>
<feature type="domain" description="FCH" evidence="3">
    <location>
        <begin position="29"/>
        <end position="99"/>
    </location>
</feature>
<dbReference type="KEGG" id="mgl:MGL_0950"/>
<feature type="compositionally biased region" description="Polar residues" evidence="2">
    <location>
        <begin position="614"/>
        <end position="624"/>
    </location>
</feature>
<feature type="region of interest" description="Disordered" evidence="2">
    <location>
        <begin position="306"/>
        <end position="360"/>
    </location>
</feature>
<dbReference type="OrthoDB" id="1875751at2759"/>
<proteinExistence type="predicted"/>
<dbReference type="InterPro" id="IPR027267">
    <property type="entry name" value="AH/BAR_dom_sf"/>
</dbReference>
<evidence type="ECO:0000259" key="3">
    <source>
        <dbReference type="Pfam" id="PF00611"/>
    </source>
</evidence>
<organism evidence="4 5">
    <name type="scientific">Malassezia globosa (strain ATCC MYA-4612 / CBS 7966)</name>
    <name type="common">Dandruff-associated fungus</name>
    <dbReference type="NCBI Taxonomy" id="425265"/>
    <lineage>
        <taxon>Eukaryota</taxon>
        <taxon>Fungi</taxon>
        <taxon>Dikarya</taxon>
        <taxon>Basidiomycota</taxon>
        <taxon>Ustilaginomycotina</taxon>
        <taxon>Malasseziomycetes</taxon>
        <taxon>Malasseziales</taxon>
        <taxon>Malasseziaceae</taxon>
        <taxon>Malassezia</taxon>
    </lineage>
</organism>
<sequence>MSEISTAMPPQDASMYETAFIDREPRASFQALQQRMRQAKVFHEQLADYMAARYEAEEAYIKQLQKLPKRLGEPTLMPLDFRPVYTRLVDNIGQIAQHHTVFARQLQRQRETLHQAPMHGEWSGLQRHDDALVPSLKELQSLEIQLSKDQRKVDQKRNNASAQSKLATTQQAYARAQETWKRRVPSALRAYEVADFERLSMLREAAKYLAKGEGELARGIYELARSTAQAAKEFDPWQDMMRFSGVSSLPTVESEGFRSVPLPSEFIHQYQQPQSHQHQHQHRHHHHPFSLQHQQDVEEDALHLPHEHGQDDETGARMHRPSIVPHRDMPGLGLGSGIRSITANTDPPAGSEAATASDTAAGAATAPNVAAASMLDSSFPDARDAGAHNATASETDLIHVAQEQPMKPQGVFEEPHTYAATQPAPGIYDTHYVYEGSETPDAPSAPDRHGPFSSFNTHTAHRVSQIPEAENSATVSAGDVSDSYAIAPEFHGAFADAPSGLAIRGAPLEPGPYTSSARTEPPESTAHTFATAPTSESASRNARRTTYAPSASYDTSLSDDTAEMLRVREQFRQNAHFTPTTSRRRDFRASSYDTSDRGSLASELFTRPPHCVSLGQQPNDDATL</sequence>
<dbReference type="PANTHER" id="PTHR23065:SF54">
    <property type="entry name" value="SUPPRESSOR OF YEAST PROFILIN DELETION"/>
    <property type="match status" value="1"/>
</dbReference>
<dbReference type="Gene3D" id="1.20.1270.60">
    <property type="entry name" value="Arfaptin homology (AH) domain/BAR domain"/>
    <property type="match status" value="1"/>
</dbReference>
<dbReference type="STRING" id="425265.A8PVT3"/>
<dbReference type="Proteomes" id="UP000008837">
    <property type="component" value="Unassembled WGS sequence"/>
</dbReference>
<keyword evidence="5" id="KW-1185">Reference proteome</keyword>
<feature type="compositionally biased region" description="Polar residues" evidence="2">
    <location>
        <begin position="572"/>
        <end position="581"/>
    </location>
</feature>
<dbReference type="SUPFAM" id="SSF103657">
    <property type="entry name" value="BAR/IMD domain-like"/>
    <property type="match status" value="1"/>
</dbReference>
<dbReference type="VEuPathDB" id="FungiDB:MGL_0950"/>
<feature type="compositionally biased region" description="Low complexity" evidence="2">
    <location>
        <begin position="349"/>
        <end position="360"/>
    </location>
</feature>
<dbReference type="AlphaFoldDB" id="A8PVT3"/>
<dbReference type="GO" id="GO:0032153">
    <property type="term" value="C:cell division site"/>
    <property type="evidence" value="ECO:0007669"/>
    <property type="project" value="TreeGrafter"/>
</dbReference>
<protein>
    <recommendedName>
        <fullName evidence="3">FCH domain-containing protein</fullName>
    </recommendedName>
</protein>
<dbReference type="GO" id="GO:0032185">
    <property type="term" value="P:septin cytoskeleton organization"/>
    <property type="evidence" value="ECO:0007669"/>
    <property type="project" value="TreeGrafter"/>
</dbReference>
<keyword evidence="1" id="KW-0175">Coiled coil</keyword>
<dbReference type="EMBL" id="AAYY01000003">
    <property type="protein sequence ID" value="EDP44468.1"/>
    <property type="molecule type" value="Genomic_DNA"/>
</dbReference>
<feature type="compositionally biased region" description="Basic and acidic residues" evidence="2">
    <location>
        <begin position="306"/>
        <end position="316"/>
    </location>
</feature>
<feature type="region of interest" description="Disordered" evidence="2">
    <location>
        <begin position="571"/>
        <end position="624"/>
    </location>
</feature>
<dbReference type="Pfam" id="PF00611">
    <property type="entry name" value="FCH"/>
    <property type="match status" value="1"/>
</dbReference>
<evidence type="ECO:0000313" key="5">
    <source>
        <dbReference type="Proteomes" id="UP000008837"/>
    </source>
</evidence>
<gene>
    <name evidence="4" type="ORF">MGL_0950</name>
</gene>
<dbReference type="GO" id="GO:0030139">
    <property type="term" value="C:endocytic vesicle"/>
    <property type="evidence" value="ECO:0007669"/>
    <property type="project" value="TreeGrafter"/>
</dbReference>
<feature type="compositionally biased region" description="Basic residues" evidence="2">
    <location>
        <begin position="277"/>
        <end position="288"/>
    </location>
</feature>
<feature type="region of interest" description="Disordered" evidence="2">
    <location>
        <begin position="269"/>
        <end position="293"/>
    </location>
</feature>
<dbReference type="GeneID" id="5855987"/>
<dbReference type="InterPro" id="IPR001060">
    <property type="entry name" value="FCH_dom"/>
</dbReference>
<feature type="coiled-coil region" evidence="1">
    <location>
        <begin position="139"/>
        <end position="179"/>
    </location>
</feature>
<reference evidence="4 5" key="1">
    <citation type="journal article" date="2007" name="Proc. Natl. Acad. Sci. U.S.A.">
        <title>Dandruff-associated Malassezia genomes reveal convergent and divergent virulence traits shared with plant and human fungal pathogens.</title>
        <authorList>
            <person name="Xu J."/>
            <person name="Saunders C.W."/>
            <person name="Hu P."/>
            <person name="Grant R.A."/>
            <person name="Boekhout T."/>
            <person name="Kuramae E.E."/>
            <person name="Kronstad J.W."/>
            <person name="Deangelis Y.M."/>
            <person name="Reeder N.L."/>
            <person name="Johnstone K.R."/>
            <person name="Leland M."/>
            <person name="Fieno A.M."/>
            <person name="Begley W.M."/>
            <person name="Sun Y."/>
            <person name="Lacey M.P."/>
            <person name="Chaudhary T."/>
            <person name="Keough T."/>
            <person name="Chu L."/>
            <person name="Sears R."/>
            <person name="Yuan B."/>
            <person name="Dawson T.L.Jr."/>
        </authorList>
    </citation>
    <scope>NUCLEOTIDE SEQUENCE [LARGE SCALE GENOMIC DNA]</scope>
    <source>
        <strain evidence="5">ATCC MYA-4612 / CBS 7966</strain>
    </source>
</reference>
<evidence type="ECO:0000256" key="1">
    <source>
        <dbReference type="SAM" id="Coils"/>
    </source>
</evidence>
<feature type="region of interest" description="Disordered" evidence="2">
    <location>
        <begin position="505"/>
        <end position="555"/>
    </location>
</feature>
<dbReference type="InParanoid" id="A8PVT3"/>
<name>A8PVT3_MALGO</name>
<dbReference type="PANTHER" id="PTHR23065">
    <property type="entry name" value="PROLINE-SERINE-THREONINE PHOSPHATASE INTERACTING PROTEIN 1"/>
    <property type="match status" value="1"/>
</dbReference>
<evidence type="ECO:0000256" key="2">
    <source>
        <dbReference type="SAM" id="MobiDB-lite"/>
    </source>
</evidence>